<evidence type="ECO:0000313" key="2">
    <source>
        <dbReference type="EMBL" id="QTD56168.1"/>
    </source>
</evidence>
<protein>
    <recommendedName>
        <fullName evidence="4">Lipoprotein</fullName>
    </recommendedName>
</protein>
<dbReference type="RefSeq" id="WP_207987990.1">
    <property type="nucleotide sequence ID" value="NZ_CP071794.1"/>
</dbReference>
<evidence type="ECO:0000256" key="1">
    <source>
        <dbReference type="SAM" id="SignalP"/>
    </source>
</evidence>
<evidence type="ECO:0008006" key="4">
    <source>
        <dbReference type="Google" id="ProtNLM"/>
    </source>
</evidence>
<evidence type="ECO:0000313" key="3">
    <source>
        <dbReference type="Proteomes" id="UP000663923"/>
    </source>
</evidence>
<proteinExistence type="predicted"/>
<feature type="signal peptide" evidence="1">
    <location>
        <begin position="1"/>
        <end position="24"/>
    </location>
</feature>
<dbReference type="EMBL" id="CP071794">
    <property type="protein sequence ID" value="QTD56168.1"/>
    <property type="molecule type" value="Genomic_DNA"/>
</dbReference>
<keyword evidence="1" id="KW-0732">Signal</keyword>
<organism evidence="2 3">
    <name type="scientific">Parasphingorhabdus cellanae</name>
    <dbReference type="NCBI Taxonomy" id="2806553"/>
    <lineage>
        <taxon>Bacteria</taxon>
        <taxon>Pseudomonadati</taxon>
        <taxon>Pseudomonadota</taxon>
        <taxon>Alphaproteobacteria</taxon>
        <taxon>Sphingomonadales</taxon>
        <taxon>Sphingomonadaceae</taxon>
        <taxon>Parasphingorhabdus</taxon>
    </lineage>
</organism>
<keyword evidence="3" id="KW-1185">Reference proteome</keyword>
<gene>
    <name evidence="2" type="ORF">J4G78_00735</name>
</gene>
<feature type="chain" id="PRO_5047270566" description="Lipoprotein" evidence="1">
    <location>
        <begin position="25"/>
        <end position="318"/>
    </location>
</feature>
<accession>A0ABX7T3M4</accession>
<dbReference type="Proteomes" id="UP000663923">
    <property type="component" value="Chromosome"/>
</dbReference>
<name>A0ABX7T3M4_9SPHN</name>
<reference evidence="2 3" key="1">
    <citation type="submission" date="2021-03" db="EMBL/GenBank/DDBJ databases">
        <title>Complete genome of Parasphingorhabdus_sp.JHSY0214.</title>
        <authorList>
            <person name="Yoo J.H."/>
            <person name="Bae J.W."/>
        </authorList>
    </citation>
    <scope>NUCLEOTIDE SEQUENCE [LARGE SCALE GENOMIC DNA]</scope>
    <source>
        <strain evidence="2 3">JHSY0214</strain>
    </source>
</reference>
<sequence>MSNGYMHLLIGLSAILLGSCKADALPGEEAPILNDSGPDARSEAEANEYRSAGERYAGIIRKECKVDDTVVRFDKAADGSGSYLWILPNPALGEKFTCALRAARTYGVDWTLAPYGKWPAKKDIDSCYDQIDFSGWPGGQRTDCDTMALTLQMARMDGVLINIYAELDARKIDSHRLQQAQLAFKTYAEKTCAIASRTESAPSAESNGLFCMARLTSNHIQMLLDNPVELMLKDAMNKVDKGNEVTQSRLDEITFRCGLPQSALTLEAGNQVRFEPPKNMKFEPVDCALGYIRTLPGIKFGFVGNEVSLPKEGNNERN</sequence>